<dbReference type="Gene3D" id="1.10.10.10">
    <property type="entry name" value="Winged helix-like DNA-binding domain superfamily/Winged helix DNA-binding domain"/>
    <property type="match status" value="1"/>
</dbReference>
<keyword evidence="6" id="KW-0346">Stress response</keyword>
<evidence type="ECO:0000256" key="1">
    <source>
        <dbReference type="ARBA" id="ARBA00004123"/>
    </source>
</evidence>
<dbReference type="GO" id="GO:0043565">
    <property type="term" value="F:sequence-specific DNA binding"/>
    <property type="evidence" value="ECO:0007669"/>
    <property type="project" value="InterPro"/>
</dbReference>
<protein>
    <submittedName>
        <fullName evidence="6">Heat shock factor family protein</fullName>
    </submittedName>
</protein>
<dbReference type="Pfam" id="PF00447">
    <property type="entry name" value="HSF_DNA-bind"/>
    <property type="match status" value="1"/>
</dbReference>
<proteinExistence type="inferred from homology"/>
<dbReference type="GO" id="GO:0003700">
    <property type="term" value="F:DNA-binding transcription factor activity"/>
    <property type="evidence" value="ECO:0007669"/>
    <property type="project" value="InterPro"/>
</dbReference>
<reference evidence="6" key="1">
    <citation type="submission" date="2023-06" db="EMBL/GenBank/DDBJ databases">
        <title>Survivors Of The Sea: Transcriptome response of Skeletonema marinoi to long-term dormancy.</title>
        <authorList>
            <person name="Pinder M.I.M."/>
            <person name="Kourtchenko O."/>
            <person name="Robertson E.K."/>
            <person name="Larsson T."/>
            <person name="Maumus F."/>
            <person name="Osuna-Cruz C.M."/>
            <person name="Vancaester E."/>
            <person name="Stenow R."/>
            <person name="Vandepoele K."/>
            <person name="Ploug H."/>
            <person name="Bruchert V."/>
            <person name="Godhe A."/>
            <person name="Topel M."/>
        </authorList>
    </citation>
    <scope>NUCLEOTIDE SEQUENCE</scope>
    <source>
        <strain evidence="6">R05AC</strain>
    </source>
</reference>
<accession>A0AAD8XV95</accession>
<dbReference type="InterPro" id="IPR000232">
    <property type="entry name" value="HSF_DNA-bd"/>
</dbReference>
<evidence type="ECO:0000256" key="4">
    <source>
        <dbReference type="RuleBase" id="RU004020"/>
    </source>
</evidence>
<dbReference type="EMBL" id="JATAAI010000039">
    <property type="protein sequence ID" value="KAK1734342.1"/>
    <property type="molecule type" value="Genomic_DNA"/>
</dbReference>
<dbReference type="InterPro" id="IPR036390">
    <property type="entry name" value="WH_DNA-bd_sf"/>
</dbReference>
<dbReference type="PANTHER" id="PTHR10015">
    <property type="entry name" value="HEAT SHOCK TRANSCRIPTION FACTOR"/>
    <property type="match status" value="1"/>
</dbReference>
<evidence type="ECO:0000256" key="2">
    <source>
        <dbReference type="ARBA" id="ARBA00023125"/>
    </source>
</evidence>
<dbReference type="Proteomes" id="UP001224775">
    <property type="component" value="Unassembled WGS sequence"/>
</dbReference>
<name>A0AAD8XV95_9STRA</name>
<keyword evidence="3" id="KW-0539">Nucleus</keyword>
<comment type="subcellular location">
    <subcellularLocation>
        <location evidence="1">Nucleus</location>
    </subcellularLocation>
</comment>
<sequence length="162" mass="18524">MKMNPPSENDWKIASSIASTFVVGDKGGFPNAKFVFHSAPSDDDEEASSDNLPCRFADHTYRDFSTYIKDGGKVQKHKKSESNFPARLYAMLAEEKYSHIISWMPHGRAFKVHNKKLLLEEALPKYTGQSKISSFTRQLSGWGFKRLHQMGLDFGCYYHECF</sequence>
<gene>
    <name evidence="6" type="ORF">QTG54_014849</name>
</gene>
<dbReference type="InterPro" id="IPR036388">
    <property type="entry name" value="WH-like_DNA-bd_sf"/>
</dbReference>
<comment type="similarity">
    <text evidence="4">Belongs to the HSF family.</text>
</comment>
<evidence type="ECO:0000313" key="7">
    <source>
        <dbReference type="Proteomes" id="UP001224775"/>
    </source>
</evidence>
<dbReference type="AlphaFoldDB" id="A0AAD8XV95"/>
<evidence type="ECO:0000259" key="5">
    <source>
        <dbReference type="SMART" id="SM00415"/>
    </source>
</evidence>
<dbReference type="PRINTS" id="PR00056">
    <property type="entry name" value="HSFDOMAIN"/>
</dbReference>
<feature type="non-terminal residue" evidence="6">
    <location>
        <position position="1"/>
    </location>
</feature>
<comment type="caution">
    <text evidence="6">The sequence shown here is derived from an EMBL/GenBank/DDBJ whole genome shotgun (WGS) entry which is preliminary data.</text>
</comment>
<keyword evidence="2" id="KW-0238">DNA-binding</keyword>
<dbReference type="GO" id="GO:0005634">
    <property type="term" value="C:nucleus"/>
    <property type="evidence" value="ECO:0007669"/>
    <property type="project" value="UniProtKB-SubCell"/>
</dbReference>
<dbReference type="SMART" id="SM00415">
    <property type="entry name" value="HSF"/>
    <property type="match status" value="1"/>
</dbReference>
<dbReference type="PANTHER" id="PTHR10015:SF206">
    <property type="entry name" value="HSF-TYPE DNA-BINDING DOMAIN-CONTAINING PROTEIN"/>
    <property type="match status" value="1"/>
</dbReference>
<feature type="domain" description="HSF-type DNA-binding" evidence="5">
    <location>
        <begin position="80"/>
        <end position="162"/>
    </location>
</feature>
<evidence type="ECO:0000313" key="6">
    <source>
        <dbReference type="EMBL" id="KAK1734342.1"/>
    </source>
</evidence>
<organism evidence="6 7">
    <name type="scientific">Skeletonema marinoi</name>
    <dbReference type="NCBI Taxonomy" id="267567"/>
    <lineage>
        <taxon>Eukaryota</taxon>
        <taxon>Sar</taxon>
        <taxon>Stramenopiles</taxon>
        <taxon>Ochrophyta</taxon>
        <taxon>Bacillariophyta</taxon>
        <taxon>Coscinodiscophyceae</taxon>
        <taxon>Thalassiosirophycidae</taxon>
        <taxon>Thalassiosirales</taxon>
        <taxon>Skeletonemataceae</taxon>
        <taxon>Skeletonema</taxon>
        <taxon>Skeletonema marinoi-dohrnii complex</taxon>
    </lineage>
</organism>
<dbReference type="FunFam" id="1.10.10.10:FF:000479">
    <property type="entry name" value="Predicted protein"/>
    <property type="match status" value="1"/>
</dbReference>
<dbReference type="SUPFAM" id="SSF46785">
    <property type="entry name" value="Winged helix' DNA-binding domain"/>
    <property type="match status" value="1"/>
</dbReference>
<evidence type="ECO:0000256" key="3">
    <source>
        <dbReference type="ARBA" id="ARBA00023242"/>
    </source>
</evidence>
<keyword evidence="7" id="KW-1185">Reference proteome</keyword>